<evidence type="ECO:0000256" key="7">
    <source>
        <dbReference type="ARBA" id="ARBA00022741"/>
    </source>
</evidence>
<dbReference type="InterPro" id="IPR027417">
    <property type="entry name" value="P-loop_NTPase"/>
</dbReference>
<evidence type="ECO:0000313" key="12">
    <source>
        <dbReference type="Proteomes" id="UP000001070"/>
    </source>
</evidence>
<evidence type="ECO:0000313" key="11">
    <source>
        <dbReference type="EMBL" id="EDW01448.1"/>
    </source>
</evidence>
<dbReference type="AlphaFoldDB" id="B4J9G7"/>
<keyword evidence="12" id="KW-1185">Reference proteome</keyword>
<dbReference type="FunFam" id="3.40.50.300:FF:000679">
    <property type="entry name" value="Thymidylate kinase"/>
    <property type="match status" value="1"/>
</dbReference>
<dbReference type="FunCoup" id="B4J9G7">
    <property type="interactions" value="1634"/>
</dbReference>
<dbReference type="InterPro" id="IPR018095">
    <property type="entry name" value="Thymidylate_kin_CS"/>
</dbReference>
<dbReference type="PANTHER" id="PTHR10344:SF1">
    <property type="entry name" value="THYMIDYLATE KINASE"/>
    <property type="match status" value="1"/>
</dbReference>
<comment type="pathway">
    <text evidence="1">Pyrimidine metabolism; dTTP biosynthesis.</text>
</comment>
<evidence type="ECO:0000256" key="8">
    <source>
        <dbReference type="ARBA" id="ARBA00022777"/>
    </source>
</evidence>
<dbReference type="EMBL" id="CH916367">
    <property type="protein sequence ID" value="EDW01448.1"/>
    <property type="molecule type" value="Genomic_DNA"/>
</dbReference>
<dbReference type="GO" id="GO:0005829">
    <property type="term" value="C:cytosol"/>
    <property type="evidence" value="ECO:0007669"/>
    <property type="project" value="TreeGrafter"/>
</dbReference>
<dbReference type="PhylomeDB" id="B4J9G7"/>
<dbReference type="GO" id="GO:0120136">
    <property type="term" value="F:dUMP kinase activity"/>
    <property type="evidence" value="ECO:0007669"/>
    <property type="project" value="EnsemblMetazoa"/>
</dbReference>
<evidence type="ECO:0000256" key="1">
    <source>
        <dbReference type="ARBA" id="ARBA00004992"/>
    </source>
</evidence>
<proteinExistence type="inferred from homology"/>
<dbReference type="InterPro" id="IPR018094">
    <property type="entry name" value="Thymidylate_kinase"/>
</dbReference>
<dbReference type="OMA" id="YWHQFDA"/>
<dbReference type="InParanoid" id="B4J9G7"/>
<dbReference type="GO" id="GO:0005739">
    <property type="term" value="C:mitochondrion"/>
    <property type="evidence" value="ECO:0007669"/>
    <property type="project" value="TreeGrafter"/>
</dbReference>
<organism evidence="12">
    <name type="scientific">Drosophila grimshawi</name>
    <name type="common">Hawaiian fruit fly</name>
    <name type="synonym">Idiomyia grimshawi</name>
    <dbReference type="NCBI Taxonomy" id="7222"/>
    <lineage>
        <taxon>Eukaryota</taxon>
        <taxon>Metazoa</taxon>
        <taxon>Ecdysozoa</taxon>
        <taxon>Arthropoda</taxon>
        <taxon>Hexapoda</taxon>
        <taxon>Insecta</taxon>
        <taxon>Pterygota</taxon>
        <taxon>Neoptera</taxon>
        <taxon>Endopterygota</taxon>
        <taxon>Diptera</taxon>
        <taxon>Brachycera</taxon>
        <taxon>Muscomorpha</taxon>
        <taxon>Ephydroidea</taxon>
        <taxon>Drosophilidae</taxon>
        <taxon>Drosophila</taxon>
        <taxon>Hawaiian Drosophila</taxon>
    </lineage>
</organism>
<evidence type="ECO:0000256" key="9">
    <source>
        <dbReference type="ARBA" id="ARBA00022840"/>
    </source>
</evidence>
<dbReference type="NCBIfam" id="TIGR00041">
    <property type="entry name" value="DTMP_kinase"/>
    <property type="match status" value="1"/>
</dbReference>
<evidence type="ECO:0000256" key="3">
    <source>
        <dbReference type="ARBA" id="ARBA00012980"/>
    </source>
</evidence>
<dbReference type="GO" id="GO:0004550">
    <property type="term" value="F:nucleoside diphosphate kinase activity"/>
    <property type="evidence" value="ECO:0007669"/>
    <property type="project" value="TreeGrafter"/>
</dbReference>
<dbReference type="Gene3D" id="3.40.50.300">
    <property type="entry name" value="P-loop containing nucleotide triphosphate hydrolases"/>
    <property type="match status" value="1"/>
</dbReference>
<dbReference type="STRING" id="7222.B4J9G7"/>
<dbReference type="HAMAP" id="MF_00165">
    <property type="entry name" value="Thymidylate_kinase"/>
    <property type="match status" value="1"/>
</dbReference>
<evidence type="ECO:0000256" key="5">
    <source>
        <dbReference type="ARBA" id="ARBA00022679"/>
    </source>
</evidence>
<evidence type="ECO:0000256" key="2">
    <source>
        <dbReference type="ARBA" id="ARBA00009776"/>
    </source>
</evidence>
<keyword evidence="6" id="KW-0545">Nucleotide biosynthesis</keyword>
<dbReference type="KEGG" id="dgr:6561226"/>
<dbReference type="eggNOG" id="KOG3327">
    <property type="taxonomic scope" value="Eukaryota"/>
</dbReference>
<dbReference type="InterPro" id="IPR039430">
    <property type="entry name" value="Thymidylate_kin-like_dom"/>
</dbReference>
<keyword evidence="9" id="KW-0067">ATP-binding</keyword>
<sequence length="211" mass="23605">MHVGKRGAFIVFEGCDRSGKTTQSRHLSSVLTSKGVDIKQINFPDRTTTIGGMINAYLTNTQDLKDEVIHLLFSANRWECVDSIKKDLLAGTTVICDRYSYSGAAYSAAKGVDFDWCCAPDRGLLEPDAVFYLKANLDELTSRGSYGEERYEKLDFQRKVGEQFDRLYAQRSSYWHLLDASKSLQELQDQIAAVADGVLQQAAEQPLSTIK</sequence>
<dbReference type="SUPFAM" id="SSF52540">
    <property type="entry name" value="P-loop containing nucleoside triphosphate hydrolases"/>
    <property type="match status" value="1"/>
</dbReference>
<dbReference type="GO" id="GO:0005634">
    <property type="term" value="C:nucleus"/>
    <property type="evidence" value="ECO:0007669"/>
    <property type="project" value="TreeGrafter"/>
</dbReference>
<dbReference type="GO" id="GO:0006233">
    <property type="term" value="P:dTDP biosynthetic process"/>
    <property type="evidence" value="ECO:0007669"/>
    <property type="project" value="InterPro"/>
</dbReference>
<reference evidence="11 12" key="1">
    <citation type="journal article" date="2007" name="Nature">
        <title>Evolution of genes and genomes on the Drosophila phylogeny.</title>
        <authorList>
            <consortium name="Drosophila 12 Genomes Consortium"/>
            <person name="Clark A.G."/>
            <person name="Eisen M.B."/>
            <person name="Smith D.R."/>
            <person name="Bergman C.M."/>
            <person name="Oliver B."/>
            <person name="Markow T.A."/>
            <person name="Kaufman T.C."/>
            <person name="Kellis M."/>
            <person name="Gelbart W."/>
            <person name="Iyer V.N."/>
            <person name="Pollard D.A."/>
            <person name="Sackton T.B."/>
            <person name="Larracuente A.M."/>
            <person name="Singh N.D."/>
            <person name="Abad J.P."/>
            <person name="Abt D.N."/>
            <person name="Adryan B."/>
            <person name="Aguade M."/>
            <person name="Akashi H."/>
            <person name="Anderson W.W."/>
            <person name="Aquadro C.F."/>
            <person name="Ardell D.H."/>
            <person name="Arguello R."/>
            <person name="Artieri C.G."/>
            <person name="Barbash D.A."/>
            <person name="Barker D."/>
            <person name="Barsanti P."/>
            <person name="Batterham P."/>
            <person name="Batzoglou S."/>
            <person name="Begun D."/>
            <person name="Bhutkar A."/>
            <person name="Blanco E."/>
            <person name="Bosak S.A."/>
            <person name="Bradley R.K."/>
            <person name="Brand A.D."/>
            <person name="Brent M.R."/>
            <person name="Brooks A.N."/>
            <person name="Brown R.H."/>
            <person name="Butlin R.K."/>
            <person name="Caggese C."/>
            <person name="Calvi B.R."/>
            <person name="Bernardo de Carvalho A."/>
            <person name="Caspi A."/>
            <person name="Castrezana S."/>
            <person name="Celniker S.E."/>
            <person name="Chang J.L."/>
            <person name="Chapple C."/>
            <person name="Chatterji S."/>
            <person name="Chinwalla A."/>
            <person name="Civetta A."/>
            <person name="Clifton S.W."/>
            <person name="Comeron J.M."/>
            <person name="Costello J.C."/>
            <person name="Coyne J.A."/>
            <person name="Daub J."/>
            <person name="David R.G."/>
            <person name="Delcher A.L."/>
            <person name="Delehaunty K."/>
            <person name="Do C.B."/>
            <person name="Ebling H."/>
            <person name="Edwards K."/>
            <person name="Eickbush T."/>
            <person name="Evans J.D."/>
            <person name="Filipski A."/>
            <person name="Findeiss S."/>
            <person name="Freyhult E."/>
            <person name="Fulton L."/>
            <person name="Fulton R."/>
            <person name="Garcia A.C."/>
            <person name="Gardiner A."/>
            <person name="Garfield D.A."/>
            <person name="Garvin B.E."/>
            <person name="Gibson G."/>
            <person name="Gilbert D."/>
            <person name="Gnerre S."/>
            <person name="Godfrey J."/>
            <person name="Good R."/>
            <person name="Gotea V."/>
            <person name="Gravely B."/>
            <person name="Greenberg A.J."/>
            <person name="Griffiths-Jones S."/>
            <person name="Gross S."/>
            <person name="Guigo R."/>
            <person name="Gustafson E.A."/>
            <person name="Haerty W."/>
            <person name="Hahn M.W."/>
            <person name="Halligan D.L."/>
            <person name="Halpern A.L."/>
            <person name="Halter G.M."/>
            <person name="Han M.V."/>
            <person name="Heger A."/>
            <person name="Hillier L."/>
            <person name="Hinrichs A.S."/>
            <person name="Holmes I."/>
            <person name="Hoskins R.A."/>
            <person name="Hubisz M.J."/>
            <person name="Hultmark D."/>
            <person name="Huntley M.A."/>
            <person name="Jaffe D.B."/>
            <person name="Jagadeeshan S."/>
            <person name="Jeck W.R."/>
            <person name="Johnson J."/>
            <person name="Jones C.D."/>
            <person name="Jordan W.C."/>
            <person name="Karpen G.H."/>
            <person name="Kataoka E."/>
            <person name="Keightley P.D."/>
            <person name="Kheradpour P."/>
            <person name="Kirkness E.F."/>
            <person name="Koerich L.B."/>
            <person name="Kristiansen K."/>
            <person name="Kudrna D."/>
            <person name="Kulathinal R.J."/>
            <person name="Kumar S."/>
            <person name="Kwok R."/>
            <person name="Lander E."/>
            <person name="Langley C.H."/>
            <person name="Lapoint R."/>
            <person name="Lazzaro B.P."/>
            <person name="Lee S.J."/>
            <person name="Levesque L."/>
            <person name="Li R."/>
            <person name="Lin C.F."/>
            <person name="Lin M.F."/>
            <person name="Lindblad-Toh K."/>
            <person name="Llopart A."/>
            <person name="Long M."/>
            <person name="Low L."/>
            <person name="Lozovsky E."/>
            <person name="Lu J."/>
            <person name="Luo M."/>
            <person name="Machado C.A."/>
            <person name="Makalowski W."/>
            <person name="Marzo M."/>
            <person name="Matsuda M."/>
            <person name="Matzkin L."/>
            <person name="McAllister B."/>
            <person name="McBride C.S."/>
            <person name="McKernan B."/>
            <person name="McKernan K."/>
            <person name="Mendez-Lago M."/>
            <person name="Minx P."/>
            <person name="Mollenhauer M.U."/>
            <person name="Montooth K."/>
            <person name="Mount S.M."/>
            <person name="Mu X."/>
            <person name="Myers E."/>
            <person name="Negre B."/>
            <person name="Newfeld S."/>
            <person name="Nielsen R."/>
            <person name="Noor M.A."/>
            <person name="O'Grady P."/>
            <person name="Pachter L."/>
            <person name="Papaceit M."/>
            <person name="Parisi M.J."/>
            <person name="Parisi M."/>
            <person name="Parts L."/>
            <person name="Pedersen J.S."/>
            <person name="Pesole G."/>
            <person name="Phillippy A.M."/>
            <person name="Ponting C.P."/>
            <person name="Pop M."/>
            <person name="Porcelli D."/>
            <person name="Powell J.R."/>
            <person name="Prohaska S."/>
            <person name="Pruitt K."/>
            <person name="Puig M."/>
            <person name="Quesneville H."/>
            <person name="Ram K.R."/>
            <person name="Rand D."/>
            <person name="Rasmussen M.D."/>
            <person name="Reed L.K."/>
            <person name="Reenan R."/>
            <person name="Reily A."/>
            <person name="Remington K.A."/>
            <person name="Rieger T.T."/>
            <person name="Ritchie M.G."/>
            <person name="Robin C."/>
            <person name="Rogers Y.H."/>
            <person name="Rohde C."/>
            <person name="Rozas J."/>
            <person name="Rubenfield M.J."/>
            <person name="Ruiz A."/>
            <person name="Russo S."/>
            <person name="Salzberg S.L."/>
            <person name="Sanchez-Gracia A."/>
            <person name="Saranga D.J."/>
            <person name="Sato H."/>
            <person name="Schaeffer S.W."/>
            <person name="Schatz M.C."/>
            <person name="Schlenke T."/>
            <person name="Schwartz R."/>
            <person name="Segarra C."/>
            <person name="Singh R.S."/>
            <person name="Sirot L."/>
            <person name="Sirota M."/>
            <person name="Sisneros N.B."/>
            <person name="Smith C.D."/>
            <person name="Smith T.F."/>
            <person name="Spieth J."/>
            <person name="Stage D.E."/>
            <person name="Stark A."/>
            <person name="Stephan W."/>
            <person name="Strausberg R.L."/>
            <person name="Strempel S."/>
            <person name="Sturgill D."/>
            <person name="Sutton G."/>
            <person name="Sutton G.G."/>
            <person name="Tao W."/>
            <person name="Teichmann S."/>
            <person name="Tobari Y.N."/>
            <person name="Tomimura Y."/>
            <person name="Tsolas J.M."/>
            <person name="Valente V.L."/>
            <person name="Venter E."/>
            <person name="Venter J.C."/>
            <person name="Vicario S."/>
            <person name="Vieira F.G."/>
            <person name="Vilella A.J."/>
            <person name="Villasante A."/>
            <person name="Walenz B."/>
            <person name="Wang J."/>
            <person name="Wasserman M."/>
            <person name="Watts T."/>
            <person name="Wilson D."/>
            <person name="Wilson R.K."/>
            <person name="Wing R.A."/>
            <person name="Wolfner M.F."/>
            <person name="Wong A."/>
            <person name="Wong G.K."/>
            <person name="Wu C.I."/>
            <person name="Wu G."/>
            <person name="Yamamoto D."/>
            <person name="Yang H.P."/>
            <person name="Yang S.P."/>
            <person name="Yorke J.A."/>
            <person name="Yoshida K."/>
            <person name="Zdobnov E."/>
            <person name="Zhang P."/>
            <person name="Zhang Y."/>
            <person name="Zimin A.V."/>
            <person name="Baldwin J."/>
            <person name="Abdouelleil A."/>
            <person name="Abdulkadir J."/>
            <person name="Abebe A."/>
            <person name="Abera B."/>
            <person name="Abreu J."/>
            <person name="Acer S.C."/>
            <person name="Aftuck L."/>
            <person name="Alexander A."/>
            <person name="An P."/>
            <person name="Anderson E."/>
            <person name="Anderson S."/>
            <person name="Arachi H."/>
            <person name="Azer M."/>
            <person name="Bachantsang P."/>
            <person name="Barry A."/>
            <person name="Bayul T."/>
            <person name="Berlin A."/>
            <person name="Bessette D."/>
            <person name="Bloom T."/>
            <person name="Blye J."/>
            <person name="Boguslavskiy L."/>
            <person name="Bonnet C."/>
            <person name="Boukhgalter B."/>
            <person name="Bourzgui I."/>
            <person name="Brown A."/>
            <person name="Cahill P."/>
            <person name="Channer S."/>
            <person name="Cheshatsang Y."/>
            <person name="Chuda L."/>
            <person name="Citroen M."/>
            <person name="Collymore A."/>
            <person name="Cooke P."/>
            <person name="Costello M."/>
            <person name="D'Aco K."/>
            <person name="Daza R."/>
            <person name="De Haan G."/>
            <person name="DeGray S."/>
            <person name="DeMaso C."/>
            <person name="Dhargay N."/>
            <person name="Dooley K."/>
            <person name="Dooley E."/>
            <person name="Doricent M."/>
            <person name="Dorje P."/>
            <person name="Dorjee K."/>
            <person name="Dupes A."/>
            <person name="Elong R."/>
            <person name="Falk J."/>
            <person name="Farina A."/>
            <person name="Faro S."/>
            <person name="Ferguson D."/>
            <person name="Fisher S."/>
            <person name="Foley C.D."/>
            <person name="Franke A."/>
            <person name="Friedrich D."/>
            <person name="Gadbois L."/>
            <person name="Gearin G."/>
            <person name="Gearin C.R."/>
            <person name="Giannoukos G."/>
            <person name="Goode T."/>
            <person name="Graham J."/>
            <person name="Grandbois E."/>
            <person name="Grewal S."/>
            <person name="Gyaltsen K."/>
            <person name="Hafez N."/>
            <person name="Hagos B."/>
            <person name="Hall J."/>
            <person name="Henson C."/>
            <person name="Hollinger A."/>
            <person name="Honan T."/>
            <person name="Huard M.D."/>
            <person name="Hughes L."/>
            <person name="Hurhula B."/>
            <person name="Husby M.E."/>
            <person name="Kamat A."/>
            <person name="Kanga B."/>
            <person name="Kashin S."/>
            <person name="Khazanovich D."/>
            <person name="Kisner P."/>
            <person name="Lance K."/>
            <person name="Lara M."/>
            <person name="Lee W."/>
            <person name="Lennon N."/>
            <person name="Letendre F."/>
            <person name="LeVine R."/>
            <person name="Lipovsky A."/>
            <person name="Liu X."/>
            <person name="Liu J."/>
            <person name="Liu S."/>
            <person name="Lokyitsang T."/>
            <person name="Lokyitsang Y."/>
            <person name="Lubonja R."/>
            <person name="Lui A."/>
            <person name="MacDonald P."/>
            <person name="Magnisalis V."/>
            <person name="Maru K."/>
            <person name="Matthews C."/>
            <person name="McCusker W."/>
            <person name="McDonough S."/>
            <person name="Mehta T."/>
            <person name="Meldrim J."/>
            <person name="Meneus L."/>
            <person name="Mihai O."/>
            <person name="Mihalev A."/>
            <person name="Mihova T."/>
            <person name="Mittelman R."/>
            <person name="Mlenga V."/>
            <person name="Montmayeur A."/>
            <person name="Mulrain L."/>
            <person name="Navidi A."/>
            <person name="Naylor J."/>
            <person name="Negash T."/>
            <person name="Nguyen T."/>
            <person name="Nguyen N."/>
            <person name="Nicol R."/>
            <person name="Norbu C."/>
            <person name="Norbu N."/>
            <person name="Novod N."/>
            <person name="O'Neill B."/>
            <person name="Osman S."/>
            <person name="Markiewicz E."/>
            <person name="Oyono O.L."/>
            <person name="Patti C."/>
            <person name="Phunkhang P."/>
            <person name="Pierre F."/>
            <person name="Priest M."/>
            <person name="Raghuraman S."/>
            <person name="Rege F."/>
            <person name="Reyes R."/>
            <person name="Rise C."/>
            <person name="Rogov P."/>
            <person name="Ross K."/>
            <person name="Ryan E."/>
            <person name="Settipalli S."/>
            <person name="Shea T."/>
            <person name="Sherpa N."/>
            <person name="Shi L."/>
            <person name="Shih D."/>
            <person name="Sparrow T."/>
            <person name="Spaulding J."/>
            <person name="Stalker J."/>
            <person name="Stange-Thomann N."/>
            <person name="Stavropoulos S."/>
            <person name="Stone C."/>
            <person name="Strader C."/>
            <person name="Tesfaye S."/>
            <person name="Thomson T."/>
            <person name="Thoulutsang Y."/>
            <person name="Thoulutsang D."/>
            <person name="Topham K."/>
            <person name="Topping I."/>
            <person name="Tsamla T."/>
            <person name="Vassiliev H."/>
            <person name="Vo A."/>
            <person name="Wangchuk T."/>
            <person name="Wangdi T."/>
            <person name="Weiand M."/>
            <person name="Wilkinson J."/>
            <person name="Wilson A."/>
            <person name="Yadav S."/>
            <person name="Young G."/>
            <person name="Yu Q."/>
            <person name="Zembek L."/>
            <person name="Zhong D."/>
            <person name="Zimmer A."/>
            <person name="Zwirko Z."/>
            <person name="Jaffe D.B."/>
            <person name="Alvarez P."/>
            <person name="Brockman W."/>
            <person name="Butler J."/>
            <person name="Chin C."/>
            <person name="Gnerre S."/>
            <person name="Grabherr M."/>
            <person name="Kleber M."/>
            <person name="Mauceli E."/>
            <person name="MacCallum I."/>
        </authorList>
    </citation>
    <scope>NUCLEOTIDE SEQUENCE [LARGE SCALE GENOMIC DNA]</scope>
    <source>
        <strain evidence="12">Tucson 15287-2541.00</strain>
    </source>
</reference>
<evidence type="ECO:0000259" key="10">
    <source>
        <dbReference type="Pfam" id="PF02223"/>
    </source>
</evidence>
<keyword evidence="7" id="KW-0547">Nucleotide-binding</keyword>
<dbReference type="OrthoDB" id="425602at2759"/>
<dbReference type="Pfam" id="PF02223">
    <property type="entry name" value="Thymidylate_kin"/>
    <property type="match status" value="1"/>
</dbReference>
<evidence type="ECO:0000256" key="4">
    <source>
        <dbReference type="ARBA" id="ARBA00017144"/>
    </source>
</evidence>
<dbReference type="GO" id="GO:0006227">
    <property type="term" value="P:dUDP biosynthetic process"/>
    <property type="evidence" value="ECO:0007669"/>
    <property type="project" value="TreeGrafter"/>
</dbReference>
<keyword evidence="5" id="KW-0808">Transferase</keyword>
<dbReference type="GO" id="GO:0006235">
    <property type="term" value="P:dTTP biosynthetic process"/>
    <property type="evidence" value="ECO:0007669"/>
    <property type="project" value="TreeGrafter"/>
</dbReference>
<dbReference type="GO" id="GO:0004798">
    <property type="term" value="F:dTMP kinase activity"/>
    <property type="evidence" value="ECO:0007669"/>
    <property type="project" value="UniProtKB-EC"/>
</dbReference>
<dbReference type="GO" id="GO:0005524">
    <property type="term" value="F:ATP binding"/>
    <property type="evidence" value="ECO:0007669"/>
    <property type="project" value="UniProtKB-KW"/>
</dbReference>
<feature type="domain" description="Thymidylate kinase-like" evidence="10">
    <location>
        <begin position="12"/>
        <end position="191"/>
    </location>
</feature>
<gene>
    <name evidence="11" type="primary">Dgri\GH20447</name>
    <name evidence="11" type="ORF">Dgri_GH20447</name>
</gene>
<dbReference type="PROSITE" id="PS01331">
    <property type="entry name" value="THYMIDYLATE_KINASE"/>
    <property type="match status" value="1"/>
</dbReference>
<evidence type="ECO:0000256" key="6">
    <source>
        <dbReference type="ARBA" id="ARBA00022727"/>
    </source>
</evidence>
<accession>B4J9G7</accession>
<dbReference type="PANTHER" id="PTHR10344">
    <property type="entry name" value="THYMIDYLATE KINASE"/>
    <property type="match status" value="1"/>
</dbReference>
<dbReference type="Proteomes" id="UP000001070">
    <property type="component" value="Unassembled WGS sequence"/>
</dbReference>
<dbReference type="HOGENOM" id="CLU_049131_3_1_1"/>
<comment type="similarity">
    <text evidence="2">Belongs to the thymidylate kinase family.</text>
</comment>
<dbReference type="CDD" id="cd01672">
    <property type="entry name" value="TMPK"/>
    <property type="match status" value="1"/>
</dbReference>
<dbReference type="EC" id="2.7.4.9" evidence="3"/>
<keyword evidence="8" id="KW-0418">Kinase</keyword>
<name>B4J9G7_DROGR</name>
<protein>
    <recommendedName>
        <fullName evidence="4">Thymidylate kinase</fullName>
        <ecNumber evidence="3">2.7.4.9</ecNumber>
    </recommendedName>
</protein>